<feature type="transmembrane region" description="Helical" evidence="1">
    <location>
        <begin position="129"/>
        <end position="150"/>
    </location>
</feature>
<name>A0A810MTZ0_9ACTN</name>
<dbReference type="KEGG" id="pry:Prubr_05200"/>
<gene>
    <name evidence="2" type="ORF">Prubr_05200</name>
</gene>
<keyword evidence="1" id="KW-0812">Transmembrane</keyword>
<dbReference type="Proteomes" id="UP000680866">
    <property type="component" value="Chromosome"/>
</dbReference>
<dbReference type="EMBL" id="AP023359">
    <property type="protein sequence ID" value="BCJ63499.1"/>
    <property type="molecule type" value="Genomic_DNA"/>
</dbReference>
<evidence type="ECO:0000256" key="1">
    <source>
        <dbReference type="SAM" id="Phobius"/>
    </source>
</evidence>
<evidence type="ECO:0008006" key="4">
    <source>
        <dbReference type="Google" id="ProtNLM"/>
    </source>
</evidence>
<keyword evidence="1" id="KW-0472">Membrane</keyword>
<feature type="transmembrane region" description="Helical" evidence="1">
    <location>
        <begin position="58"/>
        <end position="78"/>
    </location>
</feature>
<feature type="transmembrane region" description="Helical" evidence="1">
    <location>
        <begin position="6"/>
        <end position="28"/>
    </location>
</feature>
<reference evidence="2" key="1">
    <citation type="submission" date="2020-08" db="EMBL/GenBank/DDBJ databases">
        <title>Whole genome shotgun sequence of Polymorphospora rubra NBRC 101157.</title>
        <authorList>
            <person name="Komaki H."/>
            <person name="Tamura T."/>
        </authorList>
    </citation>
    <scope>NUCLEOTIDE SEQUENCE</scope>
    <source>
        <strain evidence="2">NBRC 101157</strain>
    </source>
</reference>
<dbReference type="RefSeq" id="WP_212821197.1">
    <property type="nucleotide sequence ID" value="NZ_AP023359.1"/>
</dbReference>
<evidence type="ECO:0000313" key="3">
    <source>
        <dbReference type="Proteomes" id="UP000680866"/>
    </source>
</evidence>
<evidence type="ECO:0000313" key="2">
    <source>
        <dbReference type="EMBL" id="BCJ63499.1"/>
    </source>
</evidence>
<feature type="transmembrane region" description="Helical" evidence="1">
    <location>
        <begin position="84"/>
        <end position="108"/>
    </location>
</feature>
<keyword evidence="3" id="KW-1185">Reference proteome</keyword>
<protein>
    <recommendedName>
        <fullName evidence="4">Copper resistance protein D domain-containing protein</fullName>
    </recommendedName>
</protein>
<sequence length="153" mass="16339">MLTVVLLLVHAGVAALWLGAMSYSLFVLQPKIARMCDGDPVRIEDAERVLANGNRRPVLALVTVLWLSGIALTGLAAADGLSTTGWLLVGIKAVLLAVASGLFWWVSWRGWPRRVFALPAELPGLRRRFRLVAFAMLALVGAAAVLGFVGGHA</sequence>
<accession>A0A810MTZ0</accession>
<dbReference type="AlphaFoldDB" id="A0A810MTZ0"/>
<keyword evidence="1" id="KW-1133">Transmembrane helix</keyword>
<organism evidence="2 3">
    <name type="scientific">Polymorphospora rubra</name>
    <dbReference type="NCBI Taxonomy" id="338584"/>
    <lineage>
        <taxon>Bacteria</taxon>
        <taxon>Bacillati</taxon>
        <taxon>Actinomycetota</taxon>
        <taxon>Actinomycetes</taxon>
        <taxon>Micromonosporales</taxon>
        <taxon>Micromonosporaceae</taxon>
        <taxon>Polymorphospora</taxon>
    </lineage>
</organism>
<proteinExistence type="predicted"/>